<dbReference type="Gene3D" id="3.30.70.580">
    <property type="entry name" value="Pseudouridine synthase I, catalytic domain, N-terminal subdomain"/>
    <property type="match status" value="1"/>
</dbReference>
<dbReference type="InterPro" id="IPR020094">
    <property type="entry name" value="TruA/RsuA/RluB/E/F_N"/>
</dbReference>
<evidence type="ECO:0000256" key="3">
    <source>
        <dbReference type="ARBA" id="ARBA00023235"/>
    </source>
</evidence>
<feature type="active site" description="Nucleophile" evidence="4 5">
    <location>
        <position position="53"/>
    </location>
</feature>
<dbReference type="EC" id="5.4.99.12" evidence="4"/>
<dbReference type="STRING" id="997296.PB1_06487"/>
<evidence type="ECO:0000256" key="5">
    <source>
        <dbReference type="PIRSR" id="PIRSR001430-1"/>
    </source>
</evidence>
<dbReference type="InterPro" id="IPR020097">
    <property type="entry name" value="PsdUridine_synth_TruA_a/b_dom"/>
</dbReference>
<dbReference type="CDD" id="cd02570">
    <property type="entry name" value="PseudoU_synth_EcTruA"/>
    <property type="match status" value="1"/>
</dbReference>
<evidence type="ECO:0000256" key="4">
    <source>
        <dbReference type="HAMAP-Rule" id="MF_00171"/>
    </source>
</evidence>
<feature type="domain" description="Pseudouridine synthase I TruA alpha/beta" evidence="8">
    <location>
        <begin position="144"/>
        <end position="245"/>
    </location>
</feature>
<evidence type="ECO:0000256" key="1">
    <source>
        <dbReference type="ARBA" id="ARBA00009375"/>
    </source>
</evidence>
<dbReference type="GO" id="GO:0160147">
    <property type="term" value="F:tRNA pseudouridine(38-40) synthase activity"/>
    <property type="evidence" value="ECO:0007669"/>
    <property type="project" value="UniProtKB-EC"/>
</dbReference>
<sequence>MRRFKCTITYDGSQFSGYQIQPGKRTIQGEIEVALSKLHKGKRIKISASGRTDAGVHAKGQVIHFDSALAISTEKWEIALNSILPDDIAVIRVEKAAPGFHARFDAFGKEYRYFVHLSPKRDPFKRHYAYQFPYPLDYAAMKEALKYLIGTHDFTSFCSAKTEIEDKVRTIEKIDFFQEGDLLVFRFIGNGFLYNMVRILTGTLLEVGSGSRSPDSIPDILEKKDRKFAGKTAPAHGLYLWRVFY</sequence>
<name>I3E0G6_BACMT</name>
<dbReference type="InterPro" id="IPR001406">
    <property type="entry name" value="PsdUridine_synth_TruA"/>
</dbReference>
<dbReference type="HAMAP" id="MF_00171">
    <property type="entry name" value="TruA"/>
    <property type="match status" value="1"/>
</dbReference>
<dbReference type="PANTHER" id="PTHR11142:SF0">
    <property type="entry name" value="TRNA PSEUDOURIDINE SYNTHASE-LIKE 1"/>
    <property type="match status" value="1"/>
</dbReference>
<dbReference type="PATRIC" id="fig|997296.3.peg.1379"/>
<keyword evidence="10" id="KW-1185">Reference proteome</keyword>
<proteinExistence type="inferred from homology"/>
<comment type="caution">
    <text evidence="4">Lacks conserved residue(s) required for the propagation of feature annotation.</text>
</comment>
<keyword evidence="3 4" id="KW-0413">Isomerase</keyword>
<dbReference type="InterPro" id="IPR020095">
    <property type="entry name" value="PsdUridine_synth_TruA_C"/>
</dbReference>
<comment type="subunit">
    <text evidence="4">Homodimer.</text>
</comment>
<dbReference type="GO" id="GO:0031119">
    <property type="term" value="P:tRNA pseudouridine synthesis"/>
    <property type="evidence" value="ECO:0007669"/>
    <property type="project" value="UniProtKB-UniRule"/>
</dbReference>
<protein>
    <recommendedName>
        <fullName evidence="4">tRNA pseudouridine synthase A</fullName>
        <ecNumber evidence="4">5.4.99.12</ecNumber>
    </recommendedName>
    <alternativeName>
        <fullName evidence="4">tRNA pseudouridine(38-40) synthase</fullName>
    </alternativeName>
    <alternativeName>
        <fullName evidence="4">tRNA pseudouridylate synthase I</fullName>
    </alternativeName>
    <alternativeName>
        <fullName evidence="4">tRNA-uridine isomerase I</fullName>
    </alternativeName>
</protein>
<dbReference type="GO" id="GO:0003723">
    <property type="term" value="F:RNA binding"/>
    <property type="evidence" value="ECO:0007669"/>
    <property type="project" value="InterPro"/>
</dbReference>
<evidence type="ECO:0000259" key="8">
    <source>
        <dbReference type="Pfam" id="PF01416"/>
    </source>
</evidence>
<dbReference type="NCBIfam" id="TIGR00071">
    <property type="entry name" value="hisT_truA"/>
    <property type="match status" value="1"/>
</dbReference>
<comment type="similarity">
    <text evidence="1 4 7">Belongs to the tRNA pseudouridine synthase TruA family.</text>
</comment>
<dbReference type="Gene3D" id="3.30.70.660">
    <property type="entry name" value="Pseudouridine synthase I, catalytic domain, C-terminal subdomain"/>
    <property type="match status" value="1"/>
</dbReference>
<evidence type="ECO:0000313" key="10">
    <source>
        <dbReference type="Proteomes" id="UP000010523"/>
    </source>
</evidence>
<keyword evidence="2 4" id="KW-0819">tRNA processing</keyword>
<dbReference type="OrthoDB" id="9811823at2"/>
<dbReference type="InterPro" id="IPR020103">
    <property type="entry name" value="PsdUridine_synth_cat_dom_sf"/>
</dbReference>
<dbReference type="RefSeq" id="WP_003351396.1">
    <property type="nucleotide sequence ID" value="NZ_AFEU01000002.1"/>
</dbReference>
<comment type="function">
    <text evidence="4">Formation of pseudouridine at positions 38, 39 and 40 in the anticodon stem and loop of transfer RNAs.</text>
</comment>
<accession>I3E0G6</accession>
<reference evidence="9 10" key="1">
    <citation type="journal article" date="2012" name="Appl. Environ. Microbiol.">
        <title>Genome Sequence of Thermotolerant Bacillus methanolicus: Features and Regulation Related to Methylotrophy and Production of L-Lysine and L-Glutamate from Methanol.</title>
        <authorList>
            <person name="Heggeset T.M."/>
            <person name="Krog A."/>
            <person name="Balzer S."/>
            <person name="Wentzel A."/>
            <person name="Ellingsen T.E."/>
            <person name="Brautaset T."/>
        </authorList>
    </citation>
    <scope>NUCLEOTIDE SEQUENCE [LARGE SCALE GENOMIC DNA]</scope>
    <source>
        <strain evidence="9 10">PB1</strain>
    </source>
</reference>
<evidence type="ECO:0000256" key="7">
    <source>
        <dbReference type="RuleBase" id="RU003792"/>
    </source>
</evidence>
<gene>
    <name evidence="4 9" type="primary">truA</name>
    <name evidence="9" type="ORF">PB1_06487</name>
</gene>
<evidence type="ECO:0000313" key="9">
    <source>
        <dbReference type="EMBL" id="EIJ79987.1"/>
    </source>
</evidence>
<dbReference type="Proteomes" id="UP000010523">
    <property type="component" value="Unassembled WGS sequence"/>
</dbReference>
<dbReference type="AlphaFoldDB" id="I3E0G6"/>
<organism evidence="9 10">
    <name type="scientific">Bacillus methanolicus PB1</name>
    <dbReference type="NCBI Taxonomy" id="997296"/>
    <lineage>
        <taxon>Bacteria</taxon>
        <taxon>Bacillati</taxon>
        <taxon>Bacillota</taxon>
        <taxon>Bacilli</taxon>
        <taxon>Bacillales</taxon>
        <taxon>Bacillaceae</taxon>
        <taxon>Bacillus</taxon>
    </lineage>
</organism>
<dbReference type="Pfam" id="PF01416">
    <property type="entry name" value="PseudoU_synth_1"/>
    <property type="match status" value="2"/>
</dbReference>
<comment type="caution">
    <text evidence="9">The sequence shown here is derived from an EMBL/GenBank/DDBJ whole genome shotgun (WGS) entry which is preliminary data.</text>
</comment>
<dbReference type="EMBL" id="AFEU01000002">
    <property type="protein sequence ID" value="EIJ79987.1"/>
    <property type="molecule type" value="Genomic_DNA"/>
</dbReference>
<comment type="catalytic activity">
    <reaction evidence="4 7">
        <text>uridine(38/39/40) in tRNA = pseudouridine(38/39/40) in tRNA</text>
        <dbReference type="Rhea" id="RHEA:22376"/>
        <dbReference type="Rhea" id="RHEA-COMP:10085"/>
        <dbReference type="Rhea" id="RHEA-COMP:10087"/>
        <dbReference type="ChEBI" id="CHEBI:65314"/>
        <dbReference type="ChEBI" id="CHEBI:65315"/>
        <dbReference type="EC" id="5.4.99.12"/>
    </reaction>
</comment>
<feature type="binding site" evidence="4 6">
    <location>
        <position position="111"/>
    </location>
    <ligand>
        <name>substrate</name>
    </ligand>
</feature>
<feature type="domain" description="Pseudouridine synthase I TruA alpha/beta" evidence="8">
    <location>
        <begin position="9"/>
        <end position="105"/>
    </location>
</feature>
<dbReference type="SUPFAM" id="SSF55120">
    <property type="entry name" value="Pseudouridine synthase"/>
    <property type="match status" value="1"/>
</dbReference>
<dbReference type="eggNOG" id="COG0101">
    <property type="taxonomic scope" value="Bacteria"/>
</dbReference>
<evidence type="ECO:0000256" key="2">
    <source>
        <dbReference type="ARBA" id="ARBA00022694"/>
    </source>
</evidence>
<dbReference type="FunFam" id="3.30.70.580:FF:000001">
    <property type="entry name" value="tRNA pseudouridine synthase A"/>
    <property type="match status" value="1"/>
</dbReference>
<dbReference type="PIRSF" id="PIRSF001430">
    <property type="entry name" value="tRNA_psdUrid_synth"/>
    <property type="match status" value="1"/>
</dbReference>
<dbReference type="PANTHER" id="PTHR11142">
    <property type="entry name" value="PSEUDOURIDYLATE SYNTHASE"/>
    <property type="match status" value="1"/>
</dbReference>
<evidence type="ECO:0000256" key="6">
    <source>
        <dbReference type="PIRSR" id="PIRSR001430-2"/>
    </source>
</evidence>